<dbReference type="Proteomes" id="UP000034098">
    <property type="component" value="Unassembled WGS sequence"/>
</dbReference>
<comment type="caution">
    <text evidence="1">The sequence shown here is derived from an EMBL/GenBank/DDBJ whole genome shotgun (WGS) entry which is preliminary data.</text>
</comment>
<dbReference type="RefSeq" id="WP_045302019.1">
    <property type="nucleotide sequence ID" value="NZ_JYJA01000040.1"/>
</dbReference>
<dbReference type="PATRIC" id="fig|69370.6.peg.3730"/>
<reference evidence="1 2" key="1">
    <citation type="submission" date="2015-02" db="EMBL/GenBank/DDBJ databases">
        <title>Draft genome sequences of ten Microbacterium spp. with emphasis on heavy metal contaminated environments.</title>
        <authorList>
            <person name="Corretto E."/>
        </authorList>
    </citation>
    <scope>NUCLEOTIDE SEQUENCE [LARGE SCALE GENOMIC DNA]</scope>
    <source>
        <strain evidence="1 2">DSM 8608</strain>
    </source>
</reference>
<organism evidence="1 2">
    <name type="scientific">Microbacterium trichothecenolyticum</name>
    <name type="common">Aureobacterium trichothecenolyticum</name>
    <dbReference type="NCBI Taxonomy" id="69370"/>
    <lineage>
        <taxon>Bacteria</taxon>
        <taxon>Bacillati</taxon>
        <taxon>Actinomycetota</taxon>
        <taxon>Actinomycetes</taxon>
        <taxon>Micrococcales</taxon>
        <taxon>Microbacteriaceae</taxon>
        <taxon>Microbacterium</taxon>
    </lineage>
</organism>
<name>A0A0M2H279_MICTR</name>
<dbReference type="AlphaFoldDB" id="A0A0M2H279"/>
<keyword evidence="1" id="KW-0328">Glycosyltransferase</keyword>
<evidence type="ECO:0000313" key="1">
    <source>
        <dbReference type="EMBL" id="KJL40334.1"/>
    </source>
</evidence>
<sequence>MTGGGAHRDVVFTFSYETYADAVSRGMMRPPDRILQSLMTSHEVDGLLVANPFRSWQSVIARSLRGTDPELPAAPRRQLVTPVRLSRSDPLSIPRLVRAYRRYDEELRAHARRLGLRAPAVITTNPLVAAFSPMAWASTVTYFGRDDWLSYSGRRRYWPAYRLAYRWISEAEIGVAAVSQQIIDRIAPQGPHAVVPNGVEPADWAGPVPPVPDWLARIPSPRAIYVGTIDERLDTEGIAVLAAQRPHLQIVLLGPAPVTDYVAGLRAIPNVHIHPGVGRAELVAALRNCDVSLLAHRRTPLTEAMSPLKVYEYVAAGLPVVAIDLPPIHGIDPRVLIAPTTAEMAPFVDAALSLGRASDIERAEFVRRNSWSARHRVVMDLALRPALLRRGEEFSPVL</sequence>
<dbReference type="Gene3D" id="3.40.50.2000">
    <property type="entry name" value="Glycogen Phosphorylase B"/>
    <property type="match status" value="1"/>
</dbReference>
<dbReference type="EC" id="2.4.-.-" evidence="1"/>
<dbReference type="GO" id="GO:0016757">
    <property type="term" value="F:glycosyltransferase activity"/>
    <property type="evidence" value="ECO:0007669"/>
    <property type="project" value="UniProtKB-KW"/>
</dbReference>
<gene>
    <name evidence="1" type="primary">tuaH</name>
    <name evidence="1" type="ORF">RS82_03663</name>
</gene>
<accession>A0A0M2H279</accession>
<keyword evidence="2" id="KW-1185">Reference proteome</keyword>
<dbReference type="OrthoDB" id="9771846at2"/>
<dbReference type="Pfam" id="PF13692">
    <property type="entry name" value="Glyco_trans_1_4"/>
    <property type="match status" value="1"/>
</dbReference>
<evidence type="ECO:0000313" key="2">
    <source>
        <dbReference type="Proteomes" id="UP000034098"/>
    </source>
</evidence>
<dbReference type="SUPFAM" id="SSF53756">
    <property type="entry name" value="UDP-Glycosyltransferase/glycogen phosphorylase"/>
    <property type="match status" value="1"/>
</dbReference>
<protein>
    <submittedName>
        <fullName evidence="1">Putative teichuronic acid biosynthesis glycosyltransferase TuaH</fullName>
        <ecNumber evidence="1">2.4.-.-</ecNumber>
    </submittedName>
</protein>
<dbReference type="EMBL" id="JYJA01000040">
    <property type="protein sequence ID" value="KJL40334.1"/>
    <property type="molecule type" value="Genomic_DNA"/>
</dbReference>
<keyword evidence="1" id="KW-0808">Transferase</keyword>
<proteinExistence type="predicted"/>